<dbReference type="Pfam" id="PF07714">
    <property type="entry name" value="PK_Tyr_Ser-Thr"/>
    <property type="match status" value="1"/>
</dbReference>
<organism evidence="2 3">
    <name type="scientific">Rhizoctonia solani</name>
    <dbReference type="NCBI Taxonomy" id="456999"/>
    <lineage>
        <taxon>Eukaryota</taxon>
        <taxon>Fungi</taxon>
        <taxon>Dikarya</taxon>
        <taxon>Basidiomycota</taxon>
        <taxon>Agaricomycotina</taxon>
        <taxon>Agaricomycetes</taxon>
        <taxon>Cantharellales</taxon>
        <taxon>Ceratobasidiaceae</taxon>
        <taxon>Rhizoctonia</taxon>
    </lineage>
</organism>
<dbReference type="PANTHER" id="PTHR44329:SF214">
    <property type="entry name" value="PROTEIN KINASE DOMAIN-CONTAINING PROTEIN"/>
    <property type="match status" value="1"/>
</dbReference>
<gene>
    <name evidence="2" type="ORF">RDB_LOCUS66592</name>
</gene>
<evidence type="ECO:0000313" key="3">
    <source>
        <dbReference type="Proteomes" id="UP000663861"/>
    </source>
</evidence>
<dbReference type="Gene3D" id="1.10.510.10">
    <property type="entry name" value="Transferase(Phosphotransferase) domain 1"/>
    <property type="match status" value="1"/>
</dbReference>
<dbReference type="Proteomes" id="UP000663861">
    <property type="component" value="Unassembled WGS sequence"/>
</dbReference>
<dbReference type="InterPro" id="IPR011009">
    <property type="entry name" value="Kinase-like_dom_sf"/>
</dbReference>
<protein>
    <recommendedName>
        <fullName evidence="1">Protein kinase domain-containing protein</fullName>
    </recommendedName>
</protein>
<evidence type="ECO:0000313" key="2">
    <source>
        <dbReference type="EMBL" id="CAE6459573.1"/>
    </source>
</evidence>
<dbReference type="GO" id="GO:0004674">
    <property type="term" value="F:protein serine/threonine kinase activity"/>
    <property type="evidence" value="ECO:0007669"/>
    <property type="project" value="TreeGrafter"/>
</dbReference>
<accession>A0A8H3BJX8</accession>
<dbReference type="SMART" id="SM00220">
    <property type="entry name" value="S_TKc"/>
    <property type="match status" value="1"/>
</dbReference>
<dbReference type="AlphaFoldDB" id="A0A8H3BJX8"/>
<dbReference type="InterPro" id="IPR001245">
    <property type="entry name" value="Ser-Thr/Tyr_kinase_cat_dom"/>
</dbReference>
<name>A0A8H3BJX8_9AGAM</name>
<dbReference type="InterPro" id="IPR051681">
    <property type="entry name" value="Ser/Thr_Kinases-Pseudokinases"/>
</dbReference>
<evidence type="ECO:0000259" key="1">
    <source>
        <dbReference type="PROSITE" id="PS50011"/>
    </source>
</evidence>
<dbReference type="PANTHER" id="PTHR44329">
    <property type="entry name" value="SERINE/THREONINE-PROTEIN KINASE TNNI3K-RELATED"/>
    <property type="match status" value="1"/>
</dbReference>
<sequence length="257" mass="28954">MEEDGDSVQPEQIVSRHMSTEQIFSSLISTGCIDLSSQMDARQDTAMIVSGGRFGDIWKGQLYTGTKVAIKAWRTNTLEGCSYKTIKRAARELFCWSRMDHPNIHQLMGVIMFKDQYLGMVSEWMDNGNLHEYLRKHPDNDRYQLCTHIASGLEYMHSCNTVHGDIKAANILVSSDGVARISDFDFAIMSEVSSLVFSESSNTRVGSIRWTAPEVLREEVPRRTTESDVYALAMVGNSSHAEQRLRLLSYLPSVDNA</sequence>
<proteinExistence type="predicted"/>
<comment type="caution">
    <text evidence="2">The sequence shown here is derived from an EMBL/GenBank/DDBJ whole genome shotgun (WGS) entry which is preliminary data.</text>
</comment>
<dbReference type="InterPro" id="IPR000719">
    <property type="entry name" value="Prot_kinase_dom"/>
</dbReference>
<dbReference type="SUPFAM" id="SSF56112">
    <property type="entry name" value="Protein kinase-like (PK-like)"/>
    <property type="match status" value="1"/>
</dbReference>
<dbReference type="GO" id="GO:0005524">
    <property type="term" value="F:ATP binding"/>
    <property type="evidence" value="ECO:0007669"/>
    <property type="project" value="InterPro"/>
</dbReference>
<reference evidence="2" key="1">
    <citation type="submission" date="2021-01" db="EMBL/GenBank/DDBJ databases">
        <authorList>
            <person name="Kaushik A."/>
        </authorList>
    </citation>
    <scope>NUCLEOTIDE SEQUENCE</scope>
    <source>
        <strain evidence="2">AG4-RS23</strain>
    </source>
</reference>
<dbReference type="EMBL" id="CAJMWY010001141">
    <property type="protein sequence ID" value="CAE6459573.1"/>
    <property type="molecule type" value="Genomic_DNA"/>
</dbReference>
<feature type="domain" description="Protein kinase" evidence="1">
    <location>
        <begin position="43"/>
        <end position="257"/>
    </location>
</feature>
<dbReference type="PROSITE" id="PS50011">
    <property type="entry name" value="PROTEIN_KINASE_DOM"/>
    <property type="match status" value="1"/>
</dbReference>
<dbReference type="PRINTS" id="PR00109">
    <property type="entry name" value="TYRKINASE"/>
</dbReference>